<reference evidence="5" key="2">
    <citation type="submission" date="2022-10" db="EMBL/GenBank/DDBJ databases">
        <authorList>
            <consortium name="ENA_rothamsted_submissions"/>
            <consortium name="culmorum"/>
            <person name="King R."/>
        </authorList>
    </citation>
    <scope>NUCLEOTIDE SEQUENCE</scope>
</reference>
<proteinExistence type="predicted"/>
<feature type="compositionally biased region" description="Polar residues" evidence="1">
    <location>
        <begin position="304"/>
        <end position="318"/>
    </location>
</feature>
<evidence type="ECO:0000256" key="1">
    <source>
        <dbReference type="SAM" id="MobiDB-lite"/>
    </source>
</evidence>
<evidence type="ECO:0000256" key="2">
    <source>
        <dbReference type="SAM" id="Phobius"/>
    </source>
</evidence>
<dbReference type="InterPro" id="IPR003599">
    <property type="entry name" value="Ig_sub"/>
</dbReference>
<gene>
    <name evidence="5" type="ORF">DIATSA_LOCUS9435</name>
</gene>
<evidence type="ECO:0000313" key="5">
    <source>
        <dbReference type="EMBL" id="CAG9791849.1"/>
    </source>
</evidence>
<accession>A0A9N9WHD5</accession>
<sequence length="318" mass="34778">MGNVKYFMFLIYFLHCTVNIHGYRVFDRDGVVTILAFDNEKVNIQCQTDMPMTYCGFIHPSGKRYSFSGQGLNNGHCAVTITATKKDSGQWSCHIGKASVGVEIMQTIHLRVVNQVAAIQPNVTAVHGKSVTLECATAKGLVPLRYCRFEPPSDSPFSLSETVTAKNPIAGKYYFPQNKSIDRGDCAVTIRKVKYEDVGLWTCGAGLDDGKEHIDKIMLEVDGLYTMSTASVTGITFGVIGAAAILSVLGIVVWKKRSLLGTGQQEEQDVVEIQELAPRQSVSTQRISEQRTSPQPSRHIPLVTVQSPSDTSAISEAI</sequence>
<dbReference type="SMART" id="SM00409">
    <property type="entry name" value="IG"/>
    <property type="match status" value="2"/>
</dbReference>
<feature type="domain" description="Immunoglobulin" evidence="4">
    <location>
        <begin position="31"/>
        <end position="113"/>
    </location>
</feature>
<reference evidence="5" key="1">
    <citation type="submission" date="2021-12" db="EMBL/GenBank/DDBJ databases">
        <authorList>
            <person name="King R."/>
        </authorList>
    </citation>
    <scope>NUCLEOTIDE SEQUENCE</scope>
</reference>
<feature type="transmembrane region" description="Helical" evidence="2">
    <location>
        <begin position="234"/>
        <end position="254"/>
    </location>
</feature>
<name>A0A9N9WHD5_9NEOP</name>
<keyword evidence="2" id="KW-0812">Transmembrane</keyword>
<dbReference type="Gene3D" id="2.60.40.10">
    <property type="entry name" value="Immunoglobulins"/>
    <property type="match status" value="1"/>
</dbReference>
<keyword evidence="2" id="KW-0472">Membrane</keyword>
<feature type="chain" id="PRO_5040186323" description="Immunoglobulin domain-containing protein" evidence="3">
    <location>
        <begin position="23"/>
        <end position="318"/>
    </location>
</feature>
<evidence type="ECO:0000256" key="3">
    <source>
        <dbReference type="SAM" id="SignalP"/>
    </source>
</evidence>
<dbReference type="SUPFAM" id="SSF48726">
    <property type="entry name" value="Immunoglobulin"/>
    <property type="match status" value="1"/>
</dbReference>
<feature type="compositionally biased region" description="Polar residues" evidence="1">
    <location>
        <begin position="281"/>
        <end position="296"/>
    </location>
</feature>
<feature type="region of interest" description="Disordered" evidence="1">
    <location>
        <begin position="281"/>
        <end position="318"/>
    </location>
</feature>
<dbReference type="OrthoDB" id="7445595at2759"/>
<feature type="signal peptide" evidence="3">
    <location>
        <begin position="1"/>
        <end position="22"/>
    </location>
</feature>
<dbReference type="InterPro" id="IPR013783">
    <property type="entry name" value="Ig-like_fold"/>
</dbReference>
<protein>
    <recommendedName>
        <fullName evidence="4">Immunoglobulin domain-containing protein</fullName>
    </recommendedName>
</protein>
<dbReference type="EMBL" id="OU893335">
    <property type="protein sequence ID" value="CAG9791849.1"/>
    <property type="molecule type" value="Genomic_DNA"/>
</dbReference>
<feature type="domain" description="Immunoglobulin" evidence="4">
    <location>
        <begin position="120"/>
        <end position="222"/>
    </location>
</feature>
<keyword evidence="2" id="KW-1133">Transmembrane helix</keyword>
<organism evidence="5 6">
    <name type="scientific">Diatraea saccharalis</name>
    <name type="common">sugarcane borer</name>
    <dbReference type="NCBI Taxonomy" id="40085"/>
    <lineage>
        <taxon>Eukaryota</taxon>
        <taxon>Metazoa</taxon>
        <taxon>Ecdysozoa</taxon>
        <taxon>Arthropoda</taxon>
        <taxon>Hexapoda</taxon>
        <taxon>Insecta</taxon>
        <taxon>Pterygota</taxon>
        <taxon>Neoptera</taxon>
        <taxon>Endopterygota</taxon>
        <taxon>Lepidoptera</taxon>
        <taxon>Glossata</taxon>
        <taxon>Ditrysia</taxon>
        <taxon>Pyraloidea</taxon>
        <taxon>Crambidae</taxon>
        <taxon>Crambinae</taxon>
        <taxon>Diatraea</taxon>
    </lineage>
</organism>
<keyword evidence="6" id="KW-1185">Reference proteome</keyword>
<keyword evidence="3" id="KW-0732">Signal</keyword>
<dbReference type="AlphaFoldDB" id="A0A9N9WHD5"/>
<evidence type="ECO:0000313" key="6">
    <source>
        <dbReference type="Proteomes" id="UP001153714"/>
    </source>
</evidence>
<dbReference type="Proteomes" id="UP001153714">
    <property type="component" value="Chromosome 4"/>
</dbReference>
<evidence type="ECO:0000259" key="4">
    <source>
        <dbReference type="SMART" id="SM00409"/>
    </source>
</evidence>
<dbReference type="InterPro" id="IPR036179">
    <property type="entry name" value="Ig-like_dom_sf"/>
</dbReference>